<keyword evidence="3 7" id="KW-0813">Transport</keyword>
<reference evidence="9" key="1">
    <citation type="journal article" date="1997" name="Nucleic Acids Res.">
        <title>tRNAscan-SE: a program for improved detection of transfer RNA genes in genomic sequence.</title>
        <authorList>
            <person name="Lowe T.M."/>
            <person name="Eddy S.R."/>
        </authorList>
    </citation>
    <scope>NUCLEOTIDE SEQUENCE [LARGE SCALE GENOMIC DNA]</scope>
    <source>
        <strain evidence="9">r\B97-61/B2</strain>
    </source>
</reference>
<feature type="transmembrane region" description="Helical" evidence="7">
    <location>
        <begin position="50"/>
        <end position="73"/>
    </location>
</feature>
<evidence type="ECO:0000256" key="5">
    <source>
        <dbReference type="ARBA" id="ARBA00022989"/>
    </source>
</evidence>
<dbReference type="GO" id="GO:0016020">
    <property type="term" value="C:membrane"/>
    <property type="evidence" value="ECO:0007669"/>
    <property type="project" value="UniProtKB-SubCell"/>
</dbReference>
<protein>
    <recommendedName>
        <fullName evidence="7">Solute carrier family 40 member</fullName>
    </recommendedName>
</protein>
<evidence type="ECO:0000256" key="4">
    <source>
        <dbReference type="ARBA" id="ARBA00022692"/>
    </source>
</evidence>
<feature type="transmembrane region" description="Helical" evidence="7">
    <location>
        <begin position="295"/>
        <end position="319"/>
    </location>
</feature>
<feature type="transmembrane region" description="Helical" evidence="7">
    <location>
        <begin position="118"/>
        <end position="145"/>
    </location>
</feature>
<accession>A0AB32WER8</accession>
<comment type="function">
    <text evidence="7">May be involved in iron transport and iron homeostasis.</text>
</comment>
<dbReference type="PANTHER" id="PTHR11660">
    <property type="entry name" value="SOLUTE CARRIER FAMILY 40 MEMBER"/>
    <property type="match status" value="1"/>
</dbReference>
<keyword evidence="5 7" id="KW-1133">Transmembrane helix</keyword>
<evidence type="ECO:0000256" key="1">
    <source>
        <dbReference type="ARBA" id="ARBA00004141"/>
    </source>
</evidence>
<evidence type="ECO:0000256" key="2">
    <source>
        <dbReference type="ARBA" id="ARBA00006279"/>
    </source>
</evidence>
<feature type="region of interest" description="Disordered" evidence="8">
    <location>
        <begin position="241"/>
        <end position="268"/>
    </location>
</feature>
<comment type="subcellular location">
    <subcellularLocation>
        <location evidence="1 7">Membrane</location>
        <topology evidence="1 7">Multi-pass membrane protein</topology>
    </subcellularLocation>
</comment>
<dbReference type="Pfam" id="PF06963">
    <property type="entry name" value="FPN1"/>
    <property type="match status" value="1"/>
</dbReference>
<dbReference type="InterPro" id="IPR009716">
    <property type="entry name" value="Ferroportin-1"/>
</dbReference>
<dbReference type="Gramene" id="Tc05v2_t000400.1">
    <property type="protein sequence ID" value="Tc05v2_p000400.1"/>
    <property type="gene ID" value="Tc05v2_g000400"/>
</dbReference>
<feature type="transmembrane region" description="Helical" evidence="7">
    <location>
        <begin position="200"/>
        <end position="222"/>
    </location>
</feature>
<dbReference type="Proteomes" id="UP000694886">
    <property type="component" value="Chromosome 5"/>
</dbReference>
<keyword evidence="6 7" id="KW-0472">Membrane</keyword>
<feature type="transmembrane region" description="Helical" evidence="7">
    <location>
        <begin position="325"/>
        <end position="348"/>
    </location>
</feature>
<dbReference type="AlphaFoldDB" id="A0AB32WER8"/>
<evidence type="ECO:0000256" key="6">
    <source>
        <dbReference type="ARBA" id="ARBA00023136"/>
    </source>
</evidence>
<dbReference type="InterPro" id="IPR036259">
    <property type="entry name" value="MFS_trans_sf"/>
</dbReference>
<feature type="transmembrane region" description="Helical" evidence="7">
    <location>
        <begin position="360"/>
        <end position="380"/>
    </location>
</feature>
<comment type="similarity">
    <text evidence="2 7">Belongs to the ferroportin (FP) (TC 2.A.100) family. SLC40A subfamily.</text>
</comment>
<proteinExistence type="inferred from homology"/>
<evidence type="ECO:0000256" key="3">
    <source>
        <dbReference type="ARBA" id="ARBA00022448"/>
    </source>
</evidence>
<dbReference type="GO" id="GO:0005381">
    <property type="term" value="F:iron ion transmembrane transporter activity"/>
    <property type="evidence" value="ECO:0007669"/>
    <property type="project" value="UniProtKB-UniRule"/>
</dbReference>
<reference evidence="10" key="2">
    <citation type="submission" date="2025-08" db="UniProtKB">
        <authorList>
            <consortium name="RefSeq"/>
        </authorList>
    </citation>
    <scope>IDENTIFICATION</scope>
</reference>
<dbReference type="RefSeq" id="XP_017977380.1">
    <property type="nucleotide sequence ID" value="XM_018121891.1"/>
</dbReference>
<feature type="transmembrane region" description="Helical" evidence="7">
    <location>
        <begin position="386"/>
        <end position="405"/>
    </location>
</feature>
<organism evidence="9 10">
    <name type="scientific">Theobroma cacao</name>
    <name type="common">Cacao</name>
    <name type="synonym">Cocoa</name>
    <dbReference type="NCBI Taxonomy" id="3641"/>
    <lineage>
        <taxon>Eukaryota</taxon>
        <taxon>Viridiplantae</taxon>
        <taxon>Streptophyta</taxon>
        <taxon>Embryophyta</taxon>
        <taxon>Tracheophyta</taxon>
        <taxon>Spermatophyta</taxon>
        <taxon>Magnoliopsida</taxon>
        <taxon>eudicotyledons</taxon>
        <taxon>Gunneridae</taxon>
        <taxon>Pentapetalae</taxon>
        <taxon>rosids</taxon>
        <taxon>malvids</taxon>
        <taxon>Malvales</taxon>
        <taxon>Malvaceae</taxon>
        <taxon>Byttnerioideae</taxon>
        <taxon>Theobroma</taxon>
    </lineage>
</organism>
<keyword evidence="4 7" id="KW-0812">Transmembrane</keyword>
<dbReference type="GeneID" id="18597436"/>
<feature type="compositionally biased region" description="Polar residues" evidence="8">
    <location>
        <begin position="244"/>
        <end position="262"/>
    </location>
</feature>
<comment type="caution">
    <text evidence="7">Lacks conserved residue(s) required for the propagation of feature annotation.</text>
</comment>
<name>A0AB32WER8_THECC</name>
<sequence>MERQLLLAQELRPPSSLLKNLYAAHFLARWGARMWEFSVGLYMISVWPDSLLLAAIYGAVESASTALFGPVIGRWVDRLTYVKVLKLWLVTQNLSFIIAGCAVMALLVFSSLKVTNLVAFISLVILTNISGAVGVLSTLAGTILIEREWVVVISEGHPPALLTEMNSVIRRIDLTCKLVAPVITGFIISFVSLKASAMTLALWTTITVWVEYWLFMSVYNGIPALGESSLRRISKVSPSDVAKESTSASQEIPDSLSNNGENSAAAGKNSGSKFIECVAKVPYIDAWRVYLQQDVVLPGVALALLYFTVLSFGTLMTAALEWEGIPAFVIGIARGISASIGIAATVVYPMLQSRILTLRTGLWSVWSQWNCLLLCVASIWVKNSHLSAYMLMGGVATSRLGLWMFDLSVIQQMQVEEHN</sequence>
<dbReference type="SUPFAM" id="SSF103473">
    <property type="entry name" value="MFS general substrate transporter"/>
    <property type="match status" value="1"/>
</dbReference>
<feature type="transmembrane region" description="Helical" evidence="7">
    <location>
        <begin position="94"/>
        <end position="112"/>
    </location>
</feature>
<evidence type="ECO:0000256" key="8">
    <source>
        <dbReference type="SAM" id="MobiDB-lite"/>
    </source>
</evidence>
<evidence type="ECO:0000313" key="9">
    <source>
        <dbReference type="Proteomes" id="UP000694886"/>
    </source>
</evidence>
<dbReference type="PANTHER" id="PTHR11660:SF57">
    <property type="entry name" value="SOLUTE CARRIER FAMILY 40 MEMBER"/>
    <property type="match status" value="1"/>
</dbReference>
<evidence type="ECO:0000256" key="7">
    <source>
        <dbReference type="RuleBase" id="RU365065"/>
    </source>
</evidence>
<keyword evidence="7" id="KW-0406">Ion transport</keyword>
<evidence type="ECO:0000313" key="10">
    <source>
        <dbReference type="RefSeq" id="XP_017977380.1"/>
    </source>
</evidence>
<gene>
    <name evidence="10" type="primary">LOC18597436</name>
</gene>